<comment type="caution">
    <text evidence="3">The sequence shown here is derived from an EMBL/GenBank/DDBJ whole genome shotgun (WGS) entry which is preliminary data.</text>
</comment>
<gene>
    <name evidence="3" type="ORF">H7C19_13800</name>
</gene>
<dbReference type="Pfam" id="PF01814">
    <property type="entry name" value="Hemerythrin"/>
    <property type="match status" value="1"/>
</dbReference>
<reference evidence="3 4" key="1">
    <citation type="submission" date="2020-08" db="EMBL/GenBank/DDBJ databases">
        <title>Cohnella phylogeny.</title>
        <authorList>
            <person name="Dunlap C."/>
        </authorList>
    </citation>
    <scope>NUCLEOTIDE SEQUENCE [LARGE SCALE GENOMIC DNA]</scope>
    <source>
        <strain evidence="3 4">DSM 28246</strain>
    </source>
</reference>
<proteinExistence type="predicted"/>
<dbReference type="InterPro" id="IPR012312">
    <property type="entry name" value="Hemerythrin-like"/>
</dbReference>
<keyword evidence="1" id="KW-0175">Coiled coil</keyword>
<feature type="coiled-coil region" evidence="1">
    <location>
        <begin position="140"/>
        <end position="167"/>
    </location>
</feature>
<sequence>MGGQQTIDRILASGGSAASLALNETVVRAKLERDLLEMELQDLYAQACTVRLDEDAARLNREIRELREAVRHFLAEWSAHVAWEQSELFPCAAWCLAEEPSLFASMKEDYRRAERFVRDFLHAMEQAPLPVSREQAKKLAAGLLQAYACLKNRLREEEEIVMSLEDRVNVFRE</sequence>
<dbReference type="AlphaFoldDB" id="A0A7X0RST7"/>
<dbReference type="Proteomes" id="UP000547209">
    <property type="component" value="Unassembled WGS sequence"/>
</dbReference>
<protein>
    <submittedName>
        <fullName evidence="3">Hemerythrin domain-containing protein</fullName>
    </submittedName>
</protein>
<evidence type="ECO:0000313" key="3">
    <source>
        <dbReference type="EMBL" id="MBB6671760.1"/>
    </source>
</evidence>
<organism evidence="3 4">
    <name type="scientific">Cohnella nanjingensis</name>
    <dbReference type="NCBI Taxonomy" id="1387779"/>
    <lineage>
        <taxon>Bacteria</taxon>
        <taxon>Bacillati</taxon>
        <taxon>Bacillota</taxon>
        <taxon>Bacilli</taxon>
        <taxon>Bacillales</taxon>
        <taxon>Paenibacillaceae</taxon>
        <taxon>Cohnella</taxon>
    </lineage>
</organism>
<accession>A0A7X0RST7</accession>
<keyword evidence="4" id="KW-1185">Reference proteome</keyword>
<evidence type="ECO:0000256" key="1">
    <source>
        <dbReference type="SAM" id="Coils"/>
    </source>
</evidence>
<feature type="domain" description="Hemerythrin-like" evidence="2">
    <location>
        <begin position="51"/>
        <end position="162"/>
    </location>
</feature>
<evidence type="ECO:0000313" key="4">
    <source>
        <dbReference type="Proteomes" id="UP000547209"/>
    </source>
</evidence>
<dbReference type="RefSeq" id="WP_185143227.1">
    <property type="nucleotide sequence ID" value="NZ_JACJVP010000023.1"/>
</dbReference>
<name>A0A7X0RST7_9BACL</name>
<dbReference type="EMBL" id="JACJVP010000023">
    <property type="protein sequence ID" value="MBB6671760.1"/>
    <property type="molecule type" value="Genomic_DNA"/>
</dbReference>
<feature type="coiled-coil region" evidence="1">
    <location>
        <begin position="26"/>
        <end position="76"/>
    </location>
</feature>
<evidence type="ECO:0000259" key="2">
    <source>
        <dbReference type="Pfam" id="PF01814"/>
    </source>
</evidence>